<evidence type="ECO:0000313" key="2">
    <source>
        <dbReference type="EMBL" id="CAE0365066.1"/>
    </source>
</evidence>
<dbReference type="EMBL" id="HBIJ01008231">
    <property type="protein sequence ID" value="CAE0365066.1"/>
    <property type="molecule type" value="Transcribed_RNA"/>
</dbReference>
<reference evidence="2" key="1">
    <citation type="submission" date="2021-01" db="EMBL/GenBank/DDBJ databases">
        <authorList>
            <person name="Corre E."/>
            <person name="Pelletier E."/>
            <person name="Niang G."/>
            <person name="Scheremetjew M."/>
            <person name="Finn R."/>
            <person name="Kale V."/>
            <person name="Holt S."/>
            <person name="Cochrane G."/>
            <person name="Meng A."/>
            <person name="Brown T."/>
            <person name="Cohen L."/>
        </authorList>
    </citation>
    <scope>NUCLEOTIDE SEQUENCE</scope>
    <source>
        <strain evidence="2">CCMP1510</strain>
    </source>
</reference>
<sequence length="464" mass="51361">MLVDDGPLFDGTLDPFNKNSFWGKMWNPTTILQNIQMRHNVHIDGLDALVEKLNDLRDPLKDAAKVLEELPDLLKKVASSVELGMAELETGMRDLGSTAADKVRLGMIGFGHNAAIEGRSAAATLGVDFREATDGLGRQLQQGAKEIGLQATSELVKGMENWMQIVHSSINEGLPVVSRQVGQHAANEIAGAMKAVSKDIVLTSQNFSGELSEGMHAFADNFMVQPMQILGELLIKLCNQLMINFLIASIVVLIIAIIFTSLHKCPHDVPVDCFPFETIVMLLVLLLVLLFSLYFFSNILNIGMSKKKPRRLGFIFKHSTNDSTARSAQLAYLQKNECVDYKLVAMKFVNDPSSENYIEQVWIFDEETKTLLSAAGSDKKKILALENGNVESGTKIVCIPLNTYPLHQQHQKWVIDENGVHPDQAICMSWHVLGNMDIVLEHTSGQSSPPEFTKIPVDLNNIKI</sequence>
<feature type="transmembrane region" description="Helical" evidence="1">
    <location>
        <begin position="279"/>
        <end position="302"/>
    </location>
</feature>
<keyword evidence="1" id="KW-0472">Membrane</keyword>
<accession>A0A7S3NJU8</accession>
<name>A0A7S3NJU8_9STRA</name>
<keyword evidence="1" id="KW-0812">Transmembrane</keyword>
<gene>
    <name evidence="2" type="ORF">ALAG00032_LOCUS5808</name>
</gene>
<feature type="transmembrane region" description="Helical" evidence="1">
    <location>
        <begin position="241"/>
        <end position="259"/>
    </location>
</feature>
<protein>
    <submittedName>
        <fullName evidence="2">Uncharacterized protein</fullName>
    </submittedName>
</protein>
<keyword evidence="1" id="KW-1133">Transmembrane helix</keyword>
<proteinExistence type="predicted"/>
<dbReference type="AlphaFoldDB" id="A0A7S3NJU8"/>
<evidence type="ECO:0000256" key="1">
    <source>
        <dbReference type="SAM" id="Phobius"/>
    </source>
</evidence>
<organism evidence="2">
    <name type="scientific">Aureoumbra lagunensis</name>
    <dbReference type="NCBI Taxonomy" id="44058"/>
    <lineage>
        <taxon>Eukaryota</taxon>
        <taxon>Sar</taxon>
        <taxon>Stramenopiles</taxon>
        <taxon>Ochrophyta</taxon>
        <taxon>Pelagophyceae</taxon>
        <taxon>Pelagomonadales</taxon>
        <taxon>Aureoumbra</taxon>
    </lineage>
</organism>